<evidence type="ECO:0000313" key="3">
    <source>
        <dbReference type="Proteomes" id="UP000663193"/>
    </source>
</evidence>
<sequence>MAPEPVKLDNFGTVTREDSVPSTISEIQRPRKSRFTTFWKISHAQAHQDLKKRGWKGAFWTLCYLFYFGLIYTFSALATLSSPGSIITNKLTACAPDGSLYTNPAEFSFWRASGFFQVTLGSGHMAFAQAKVVDVVWDVVFGRGGQALLTFLSWKVFTQYVTTSMQVSPVTFSTFRTIFVQGEASALGAWRLVADFSRRRGLQSRLAMVFVVVTMVFILAFPVLASAMTGYSANVEPFVRGEGAEYVPFEKLRALYFVVHDGDRIGLGKGEKVMDSRFGSGYEALYTSTWTLHDCAFTKHSCSLVNDVTDYVNKYGSGGQMLASTYANLTLPPPTLNITAYSLPPKFIRSHDWKNAVRDP</sequence>
<keyword evidence="3" id="KW-1185">Reference proteome</keyword>
<evidence type="ECO:0000313" key="2">
    <source>
        <dbReference type="EMBL" id="QRC94953.1"/>
    </source>
</evidence>
<protein>
    <submittedName>
        <fullName evidence="2">Uncharacterized protein</fullName>
    </submittedName>
</protein>
<dbReference type="Proteomes" id="UP000663193">
    <property type="component" value="Chromosome 5"/>
</dbReference>
<name>A0A7U2EZU5_PHANO</name>
<feature type="transmembrane region" description="Helical" evidence="1">
    <location>
        <begin position="58"/>
        <end position="80"/>
    </location>
</feature>
<gene>
    <name evidence="2" type="ORF">JI435_026940</name>
</gene>
<reference evidence="3" key="1">
    <citation type="journal article" date="2021" name="BMC Genomics">
        <title>Chromosome-level genome assembly and manually-curated proteome of model necrotroph Parastagonospora nodorum Sn15 reveals a genome-wide trove of candidate effector homologs, and redundancy of virulence-related functions within an accessory chromosome.</title>
        <authorList>
            <person name="Bertazzoni S."/>
            <person name="Jones D.A.B."/>
            <person name="Phan H.T."/>
            <person name="Tan K.-C."/>
            <person name="Hane J.K."/>
        </authorList>
    </citation>
    <scope>NUCLEOTIDE SEQUENCE [LARGE SCALE GENOMIC DNA]</scope>
    <source>
        <strain evidence="3">SN15 / ATCC MYA-4574 / FGSC 10173)</strain>
    </source>
</reference>
<organism evidence="2 3">
    <name type="scientific">Phaeosphaeria nodorum (strain SN15 / ATCC MYA-4574 / FGSC 10173)</name>
    <name type="common">Glume blotch fungus</name>
    <name type="synonym">Parastagonospora nodorum</name>
    <dbReference type="NCBI Taxonomy" id="321614"/>
    <lineage>
        <taxon>Eukaryota</taxon>
        <taxon>Fungi</taxon>
        <taxon>Dikarya</taxon>
        <taxon>Ascomycota</taxon>
        <taxon>Pezizomycotina</taxon>
        <taxon>Dothideomycetes</taxon>
        <taxon>Pleosporomycetidae</taxon>
        <taxon>Pleosporales</taxon>
        <taxon>Pleosporineae</taxon>
        <taxon>Phaeosphaeriaceae</taxon>
        <taxon>Parastagonospora</taxon>
    </lineage>
</organism>
<keyword evidence="1" id="KW-0812">Transmembrane</keyword>
<keyword evidence="1" id="KW-0472">Membrane</keyword>
<dbReference type="VEuPathDB" id="FungiDB:JI435_026940"/>
<proteinExistence type="predicted"/>
<keyword evidence="1" id="KW-1133">Transmembrane helix</keyword>
<dbReference type="EMBL" id="CP069027">
    <property type="protein sequence ID" value="QRC94953.1"/>
    <property type="molecule type" value="Genomic_DNA"/>
</dbReference>
<dbReference type="AlphaFoldDB" id="A0A7U2EZU5"/>
<accession>A0A7U2EZU5</accession>
<feature type="transmembrane region" description="Helical" evidence="1">
    <location>
        <begin position="206"/>
        <end position="228"/>
    </location>
</feature>
<dbReference type="OrthoDB" id="3903561at2759"/>
<evidence type="ECO:0000256" key="1">
    <source>
        <dbReference type="SAM" id="Phobius"/>
    </source>
</evidence>